<proteinExistence type="inferred from homology"/>
<dbReference type="Proteomes" id="UP001318040">
    <property type="component" value="Chromosome 7"/>
</dbReference>
<comment type="cofactor">
    <cofactor evidence="1">
        <name>FAD</name>
        <dbReference type="ChEBI" id="CHEBI:57692"/>
    </cofactor>
</comment>
<dbReference type="RefSeq" id="XP_032804584.1">
    <property type="nucleotide sequence ID" value="XM_032948693.1"/>
</dbReference>
<dbReference type="Pfam" id="PF02913">
    <property type="entry name" value="FAD-oxidase_C"/>
    <property type="match status" value="1"/>
</dbReference>
<evidence type="ECO:0000256" key="9">
    <source>
        <dbReference type="ARBA" id="ARBA00049267"/>
    </source>
</evidence>
<dbReference type="InterPro" id="IPR004113">
    <property type="entry name" value="FAD-bd_oxidored_4_C"/>
</dbReference>
<evidence type="ECO:0000259" key="10">
    <source>
        <dbReference type="PROSITE" id="PS51387"/>
    </source>
</evidence>
<keyword evidence="5" id="KW-0560">Oxidoreductase</keyword>
<comment type="catalytic activity">
    <reaction evidence="9">
        <text>(R)-malate + A = oxaloacetate + AH2</text>
        <dbReference type="Rhea" id="RHEA:67460"/>
        <dbReference type="ChEBI" id="CHEBI:13193"/>
        <dbReference type="ChEBI" id="CHEBI:15588"/>
        <dbReference type="ChEBI" id="CHEBI:16452"/>
        <dbReference type="ChEBI" id="CHEBI:17499"/>
    </reaction>
    <physiologicalReaction direction="left-to-right" evidence="9">
        <dbReference type="Rhea" id="RHEA:67461"/>
    </physiologicalReaction>
</comment>
<dbReference type="Gene3D" id="3.30.70.2190">
    <property type="match status" value="1"/>
</dbReference>
<dbReference type="Gene3D" id="3.30.465.10">
    <property type="match status" value="1"/>
</dbReference>
<dbReference type="GO" id="GO:0071949">
    <property type="term" value="F:FAD binding"/>
    <property type="evidence" value="ECO:0007669"/>
    <property type="project" value="InterPro"/>
</dbReference>
<dbReference type="PANTHER" id="PTHR43716">
    <property type="entry name" value="D-2-HYDROXYGLUTARATE DEHYDROGENASE, MITOCHONDRIAL"/>
    <property type="match status" value="1"/>
</dbReference>
<accession>A0AAJ7SSU1</accession>
<dbReference type="AlphaFoldDB" id="A0AAJ7SSU1"/>
<dbReference type="InterPro" id="IPR051264">
    <property type="entry name" value="FAD-oxidored/transferase_4"/>
</dbReference>
<dbReference type="Pfam" id="PF01565">
    <property type="entry name" value="FAD_binding_4"/>
    <property type="match status" value="1"/>
</dbReference>
<evidence type="ECO:0000256" key="2">
    <source>
        <dbReference type="ARBA" id="ARBA00008000"/>
    </source>
</evidence>
<dbReference type="GeneID" id="116939836"/>
<evidence type="ECO:0000256" key="1">
    <source>
        <dbReference type="ARBA" id="ARBA00001974"/>
    </source>
</evidence>
<evidence type="ECO:0000256" key="4">
    <source>
        <dbReference type="ARBA" id="ARBA00022827"/>
    </source>
</evidence>
<protein>
    <recommendedName>
        <fullName evidence="7">D-2-hydroxyglutarate dehydrogenase, mitochondrial</fullName>
        <ecNumber evidence="6">1.1.99.39</ecNumber>
    </recommendedName>
</protein>
<dbReference type="InterPro" id="IPR036318">
    <property type="entry name" value="FAD-bd_PCMH-like_sf"/>
</dbReference>
<keyword evidence="3" id="KW-0285">Flavoprotein</keyword>
<dbReference type="InterPro" id="IPR016166">
    <property type="entry name" value="FAD-bd_PCMH"/>
</dbReference>
<dbReference type="FunFam" id="3.30.43.10:FF:000011">
    <property type="entry name" value="D-lactate dehydrogenase (Cytochrome)"/>
    <property type="match status" value="1"/>
</dbReference>
<evidence type="ECO:0000313" key="11">
    <source>
        <dbReference type="Proteomes" id="UP001318040"/>
    </source>
</evidence>
<reference evidence="12" key="1">
    <citation type="submission" date="2025-08" db="UniProtKB">
        <authorList>
            <consortium name="RefSeq"/>
        </authorList>
    </citation>
    <scope>IDENTIFICATION</scope>
    <source>
        <tissue evidence="12">Sperm</tissue>
    </source>
</reference>
<sequence length="491" mass="53517">MEVESSHGIGGGMVRADLSKMTHPVVKRGPFSLLEPRDIEVFQALLPERVITDPDVLRASCTDWLGNCPGNSVLMLRPRTTKEVSEILRYCNERQLALTPQGGNTGLVGGSVPLFDEIIVSTSLMDEVVSFNPLSGVLVCQAGCVLERLHNYLSEHGHIMPLDLGAKGSCQIGGNVSTNAGGVRLIRYGSLRHTVLGVEAVLADGTVLDLLTTLRKDNTGYDLKQLFLGGEGTLGLVTAVALACPRMPSSQNVAFLGCQSFDAVLKTFELARHRLGETLSAFEFLDEVCMWLVNTHLALANPVTEHPFYVLVETAGSCGRHDDEKMQDFLQEAMETAHVSAGTLATDPSKVQALWSVRERITEALSRDGFTYKYDVSLPTEDIYNLVVETRRVFQGESKHIVGYGHLGDGNLHLNVTVPAHDADFKKRLEELVYGWTARCRGSVSAEHGVGTFKRHVLASTKSPVALGIMRGIKQLLDPKGILNPYKILAD</sequence>
<dbReference type="FunFam" id="1.10.45.10:FF:000001">
    <property type="entry name" value="D-lactate dehydrogenase mitochondrial"/>
    <property type="match status" value="1"/>
</dbReference>
<dbReference type="InterPro" id="IPR016167">
    <property type="entry name" value="FAD-bd_PCMH_sub1"/>
</dbReference>
<evidence type="ECO:0000256" key="5">
    <source>
        <dbReference type="ARBA" id="ARBA00023002"/>
    </source>
</evidence>
<dbReference type="Gene3D" id="3.30.43.10">
    <property type="entry name" value="Uridine Diphospho-n-acetylenolpyruvylglucosamine Reductase, domain 2"/>
    <property type="match status" value="1"/>
</dbReference>
<dbReference type="Gene3D" id="1.10.45.10">
    <property type="entry name" value="Vanillyl-alcohol Oxidase, Chain A, domain 4"/>
    <property type="match status" value="1"/>
</dbReference>
<dbReference type="InterPro" id="IPR016164">
    <property type="entry name" value="FAD-linked_Oxase-like_C"/>
</dbReference>
<keyword evidence="4" id="KW-0274">FAD</keyword>
<evidence type="ECO:0000256" key="6">
    <source>
        <dbReference type="ARBA" id="ARBA00039003"/>
    </source>
</evidence>
<dbReference type="GO" id="GO:0005739">
    <property type="term" value="C:mitochondrion"/>
    <property type="evidence" value="ECO:0007669"/>
    <property type="project" value="TreeGrafter"/>
</dbReference>
<dbReference type="FunFam" id="3.30.465.10:FF:000001">
    <property type="entry name" value="D-2-hydroxyglutarate dehydrogenase, mitochondrial"/>
    <property type="match status" value="1"/>
</dbReference>
<comment type="similarity">
    <text evidence="2">Belongs to the FAD-binding oxidoreductase/transferase type 4 family.</text>
</comment>
<organism evidence="11 12">
    <name type="scientific">Petromyzon marinus</name>
    <name type="common">Sea lamprey</name>
    <dbReference type="NCBI Taxonomy" id="7757"/>
    <lineage>
        <taxon>Eukaryota</taxon>
        <taxon>Metazoa</taxon>
        <taxon>Chordata</taxon>
        <taxon>Craniata</taxon>
        <taxon>Vertebrata</taxon>
        <taxon>Cyclostomata</taxon>
        <taxon>Hyperoartia</taxon>
        <taxon>Petromyzontiformes</taxon>
        <taxon>Petromyzontidae</taxon>
        <taxon>Petromyzon</taxon>
    </lineage>
</organism>
<gene>
    <name evidence="12" type="primary">D2HGDH</name>
</gene>
<evidence type="ECO:0000256" key="8">
    <source>
        <dbReference type="ARBA" id="ARBA00045410"/>
    </source>
</evidence>
<evidence type="ECO:0000256" key="7">
    <source>
        <dbReference type="ARBA" id="ARBA00039639"/>
    </source>
</evidence>
<dbReference type="SUPFAM" id="SSF56176">
    <property type="entry name" value="FAD-binding/transporter-associated domain-like"/>
    <property type="match status" value="1"/>
</dbReference>
<feature type="domain" description="FAD-binding PCMH-type" evidence="10">
    <location>
        <begin position="65"/>
        <end position="247"/>
    </location>
</feature>
<evidence type="ECO:0000313" key="12">
    <source>
        <dbReference type="RefSeq" id="XP_032804584.1"/>
    </source>
</evidence>
<comment type="function">
    <text evidence="8">Catalyzes the oxidation of D-2-hydroxyglutarate (D-2-HG) to alpha-ketoglutarate. Also catalyzes the oxidation of other D-2-hydroxyacids, such as D-malate (D-MAL) and D-lactate (D-LAC). Exhibits high activities towards D-2-HG and D-MAL but a very weak activity towards D-LAC.</text>
</comment>
<dbReference type="PROSITE" id="PS51387">
    <property type="entry name" value="FAD_PCMH"/>
    <property type="match status" value="1"/>
</dbReference>
<dbReference type="InterPro" id="IPR016171">
    <property type="entry name" value="Vanillyl_alc_oxidase_C-sub2"/>
</dbReference>
<keyword evidence="11" id="KW-1185">Reference proteome</keyword>
<dbReference type="InterPro" id="IPR006094">
    <property type="entry name" value="Oxid_FAD_bind_N"/>
</dbReference>
<dbReference type="Gene3D" id="3.30.70.2740">
    <property type="match status" value="1"/>
</dbReference>
<name>A0AAJ7SSU1_PETMA</name>
<dbReference type="EC" id="1.1.99.39" evidence="6"/>
<dbReference type="SUPFAM" id="SSF55103">
    <property type="entry name" value="FAD-linked oxidases, C-terminal domain"/>
    <property type="match status" value="1"/>
</dbReference>
<dbReference type="InterPro" id="IPR016169">
    <property type="entry name" value="FAD-bd_PCMH_sub2"/>
</dbReference>
<dbReference type="GO" id="GO:0051990">
    <property type="term" value="F:(R)-2-hydroxyglutarate dehydrogenase activity"/>
    <property type="evidence" value="ECO:0007669"/>
    <property type="project" value="UniProtKB-EC"/>
</dbReference>
<dbReference type="FunFam" id="3.30.70.2190:FF:000001">
    <property type="entry name" value="D-2-hydroxyglutarate dehydrogenase mitochondrial"/>
    <property type="match status" value="1"/>
</dbReference>
<evidence type="ECO:0000256" key="3">
    <source>
        <dbReference type="ARBA" id="ARBA00022630"/>
    </source>
</evidence>
<dbReference type="PANTHER" id="PTHR43716:SF1">
    <property type="entry name" value="D-2-HYDROXYGLUTARATE DEHYDROGENASE, MITOCHONDRIAL"/>
    <property type="match status" value="1"/>
</dbReference>
<dbReference type="CTD" id="728294"/>